<dbReference type="InterPro" id="IPR050090">
    <property type="entry name" value="Tyrosine_recombinase_XerCD"/>
</dbReference>
<dbReference type="RefSeq" id="WP_043121093.1">
    <property type="nucleotide sequence ID" value="NZ_JTDL01000080.1"/>
</dbReference>
<dbReference type="GO" id="GO:0003677">
    <property type="term" value="F:DNA binding"/>
    <property type="evidence" value="ECO:0007669"/>
    <property type="project" value="InterPro"/>
</dbReference>
<dbReference type="Proteomes" id="UP000030982">
    <property type="component" value="Unassembled WGS sequence"/>
</dbReference>
<dbReference type="PANTHER" id="PTHR30349:SF64">
    <property type="entry name" value="PROPHAGE INTEGRASE INTD-RELATED"/>
    <property type="match status" value="1"/>
</dbReference>
<evidence type="ECO:0000313" key="5">
    <source>
        <dbReference type="Proteomes" id="UP000030982"/>
    </source>
</evidence>
<evidence type="ECO:0000259" key="3">
    <source>
        <dbReference type="PROSITE" id="PS51898"/>
    </source>
</evidence>
<dbReference type="InterPro" id="IPR002104">
    <property type="entry name" value="Integrase_catalytic"/>
</dbReference>
<protein>
    <recommendedName>
        <fullName evidence="3">Tyr recombinase domain-containing protein</fullName>
    </recommendedName>
</protein>
<dbReference type="GO" id="GO:0006310">
    <property type="term" value="P:DNA recombination"/>
    <property type="evidence" value="ECO:0007669"/>
    <property type="project" value="UniProtKB-KW"/>
</dbReference>
<sequence>MNASTAVGAARVASLRPRTGPDPRDWIGFLEDQMPPDWLPGEWDPRTGNLTPLPDTGRFGVVTCSGAGCGSVIEQRRMCERCIQSRQGAISATDVDRGTPAKGSGAYSQRDCLLVRDGIRCGRNQRAHGLCLTHAALFKASVKHDDVRAWLASTSSKPKPFVPCAAKGCPVSAENLGGSPPPCANHAYRLRSKRQRGEVVDEQGTREWLADPSEPRVILRIGRVGPRLQAELRYAIQAHLFLKRGPVQVDAYRDLINKAIRWKTASLAETIAHPDNRPNQNSRSVQRFILEVLEREERSHAGYDPHTENLIHLEDLNLRGAVPAGNEAFRMPPLDLGRIVQPWLREGYRNWLLTTLPRREDARIGYRVAVLAAQTLIRGPDRGEDPRSLGPAQMSAVIGAMNRRWPNYGGAKGVFRIWRQILETGHRSTVWDAVPRSFSYNPRLHRPPTHARTFREAHSPGRAIPVAAVAHLRNNLQALGQYPNRDMAIAMLAVLIDTGRRPSEVVSLRRDCLKRDRHGDWILLYDNHKAGRLQLRLPIGQETADAITAWTGTSGGSGPGPRWLFPSPMKSRTGLPATYAVLRAALRRLLRDVPPLQGPVKDLHGAPIPFDFARVRPHDFRHSYAQRHVDNGTAPDELRDLLDHEDVRTTMGYYEVNDARKRAAADLLAPLTYDRNGERVGLSAGRRALASVAVPYGGCTEPSNVKAGGDACPIRFQCAGCTFYRPDPSYLPDIERHLVELKTNAAQARRLGAPPHAVANFEGQVADFQRIVDRMRTDVALLPEAEQQAIQSASEVLRSARLAAAPGRQLPLRAKGAP</sequence>
<dbReference type="Pfam" id="PF00589">
    <property type="entry name" value="Phage_integrase"/>
    <property type="match status" value="1"/>
</dbReference>
<gene>
    <name evidence="4" type="ORF">LK10_05995</name>
</gene>
<organism evidence="4 5">
    <name type="scientific">Sinomonas humi</name>
    <dbReference type="NCBI Taxonomy" id="1338436"/>
    <lineage>
        <taxon>Bacteria</taxon>
        <taxon>Bacillati</taxon>
        <taxon>Actinomycetota</taxon>
        <taxon>Actinomycetes</taxon>
        <taxon>Micrococcales</taxon>
        <taxon>Micrococcaceae</taxon>
        <taxon>Sinomonas</taxon>
    </lineage>
</organism>
<dbReference type="SUPFAM" id="SSF56349">
    <property type="entry name" value="DNA breaking-rejoining enzymes"/>
    <property type="match status" value="1"/>
</dbReference>
<name>A0A0B2ALR5_9MICC</name>
<dbReference type="PROSITE" id="PS51898">
    <property type="entry name" value="TYR_RECOMBINASE"/>
    <property type="match status" value="1"/>
</dbReference>
<dbReference type="Gene3D" id="1.10.443.10">
    <property type="entry name" value="Intergrase catalytic core"/>
    <property type="match status" value="1"/>
</dbReference>
<dbReference type="InterPro" id="IPR013762">
    <property type="entry name" value="Integrase-like_cat_sf"/>
</dbReference>
<feature type="region of interest" description="Disordered" evidence="2">
    <location>
        <begin position="1"/>
        <end position="23"/>
    </location>
</feature>
<accession>A0A0B2ALR5</accession>
<evidence type="ECO:0000313" key="4">
    <source>
        <dbReference type="EMBL" id="KHL04301.1"/>
    </source>
</evidence>
<evidence type="ECO:0000256" key="1">
    <source>
        <dbReference type="ARBA" id="ARBA00023172"/>
    </source>
</evidence>
<evidence type="ECO:0000256" key="2">
    <source>
        <dbReference type="SAM" id="MobiDB-lite"/>
    </source>
</evidence>
<dbReference type="OrthoDB" id="8421690at2"/>
<keyword evidence="5" id="KW-1185">Reference proteome</keyword>
<comment type="caution">
    <text evidence="4">The sequence shown here is derived from an EMBL/GenBank/DDBJ whole genome shotgun (WGS) entry which is preliminary data.</text>
</comment>
<dbReference type="STRING" id="1338436.LK10_05995"/>
<feature type="domain" description="Tyr recombinase" evidence="3">
    <location>
        <begin position="463"/>
        <end position="666"/>
    </location>
</feature>
<dbReference type="AlphaFoldDB" id="A0A0B2ALR5"/>
<dbReference type="GO" id="GO:0015074">
    <property type="term" value="P:DNA integration"/>
    <property type="evidence" value="ECO:0007669"/>
    <property type="project" value="InterPro"/>
</dbReference>
<dbReference type="InterPro" id="IPR011010">
    <property type="entry name" value="DNA_brk_join_enz"/>
</dbReference>
<keyword evidence="1" id="KW-0233">DNA recombination</keyword>
<dbReference type="CDD" id="cd00397">
    <property type="entry name" value="DNA_BRE_C"/>
    <property type="match status" value="1"/>
</dbReference>
<dbReference type="PANTHER" id="PTHR30349">
    <property type="entry name" value="PHAGE INTEGRASE-RELATED"/>
    <property type="match status" value="1"/>
</dbReference>
<proteinExistence type="predicted"/>
<dbReference type="EMBL" id="JTDL01000080">
    <property type="protein sequence ID" value="KHL04301.1"/>
    <property type="molecule type" value="Genomic_DNA"/>
</dbReference>
<reference evidence="4 5" key="1">
    <citation type="submission" date="2014-09" db="EMBL/GenBank/DDBJ databases">
        <title>Genome sequence of Sinomonas sp. MUSC 117.</title>
        <authorList>
            <person name="Lee L.-H."/>
        </authorList>
    </citation>
    <scope>NUCLEOTIDE SEQUENCE [LARGE SCALE GENOMIC DNA]</scope>
    <source>
        <strain evidence="4 5">MUSC 117</strain>
    </source>
</reference>